<evidence type="ECO:0008006" key="4">
    <source>
        <dbReference type="Google" id="ProtNLM"/>
    </source>
</evidence>
<sequence length="385" mass="44960">MNHTEGYESPRDPYIQQQQTPIQNRKQTTERTTNKRPRSYVSPSDQQQTDVHRKIDSRHQQVTHPAAYSKISFPPIVVKFKADQQASIKEITDDLILKWKNQHGIDLIITARFGHMHSLLVFADDSSTFESLLDPNRWPRTLNEVEIAVNIPRQFPPAYSLIIQQFHRNWSEDEWLIELQQRYVSLYKITRMRVKDGSPLNAVRADFKSIEEVKTLIESGKINIGSMIHPVKLYHLPMRVNKCLKCLRHDHTTKSCSQPRLCPRCAQEHSLEHGCHNNEKCVNCGGDHISVPETTDSQSLPYTSSDHLPILTKFFRLNVSDSKLVVPRTYWKLYSNILNVLHDQLQAERENSMNECNNTYSWFLCFQQFLAALKLRVTEWKEVKR</sequence>
<feature type="region of interest" description="Disordered" evidence="1">
    <location>
        <begin position="1"/>
        <end position="63"/>
    </location>
</feature>
<dbReference type="EMBL" id="CAJNOV010004473">
    <property type="protein sequence ID" value="CAF1176840.1"/>
    <property type="molecule type" value="Genomic_DNA"/>
</dbReference>
<dbReference type="Proteomes" id="UP000663855">
    <property type="component" value="Unassembled WGS sequence"/>
</dbReference>
<gene>
    <name evidence="2" type="ORF">CJN711_LOCUS10804</name>
</gene>
<proteinExistence type="predicted"/>
<comment type="caution">
    <text evidence="2">The sequence shown here is derived from an EMBL/GenBank/DDBJ whole genome shotgun (WGS) entry which is preliminary data.</text>
</comment>
<feature type="compositionally biased region" description="Polar residues" evidence="1">
    <location>
        <begin position="15"/>
        <end position="26"/>
    </location>
</feature>
<dbReference type="AlphaFoldDB" id="A0A814UUL5"/>
<name>A0A814UUL5_9BILA</name>
<protein>
    <recommendedName>
        <fullName evidence="4">Gag-like protein</fullName>
    </recommendedName>
</protein>
<feature type="compositionally biased region" description="Basic and acidic residues" evidence="1">
    <location>
        <begin position="50"/>
        <end position="59"/>
    </location>
</feature>
<evidence type="ECO:0000313" key="3">
    <source>
        <dbReference type="Proteomes" id="UP000663855"/>
    </source>
</evidence>
<reference evidence="2" key="1">
    <citation type="submission" date="2021-02" db="EMBL/GenBank/DDBJ databases">
        <authorList>
            <person name="Nowell W R."/>
        </authorList>
    </citation>
    <scope>NUCLEOTIDE SEQUENCE</scope>
</reference>
<feature type="compositionally biased region" description="Basic and acidic residues" evidence="1">
    <location>
        <begin position="1"/>
        <end position="11"/>
    </location>
</feature>
<organism evidence="2 3">
    <name type="scientific">Rotaria magnacalcarata</name>
    <dbReference type="NCBI Taxonomy" id="392030"/>
    <lineage>
        <taxon>Eukaryota</taxon>
        <taxon>Metazoa</taxon>
        <taxon>Spiralia</taxon>
        <taxon>Gnathifera</taxon>
        <taxon>Rotifera</taxon>
        <taxon>Eurotatoria</taxon>
        <taxon>Bdelloidea</taxon>
        <taxon>Philodinida</taxon>
        <taxon>Philodinidae</taxon>
        <taxon>Rotaria</taxon>
    </lineage>
</organism>
<feature type="non-terminal residue" evidence="2">
    <location>
        <position position="385"/>
    </location>
</feature>
<evidence type="ECO:0000256" key="1">
    <source>
        <dbReference type="SAM" id="MobiDB-lite"/>
    </source>
</evidence>
<evidence type="ECO:0000313" key="2">
    <source>
        <dbReference type="EMBL" id="CAF1176840.1"/>
    </source>
</evidence>
<accession>A0A814UUL5</accession>